<dbReference type="Proteomes" id="UP001634394">
    <property type="component" value="Unassembled WGS sequence"/>
</dbReference>
<evidence type="ECO:0000313" key="4">
    <source>
        <dbReference type="Proteomes" id="UP001634394"/>
    </source>
</evidence>
<gene>
    <name evidence="3" type="ORF">ACJMK2_043380</name>
</gene>
<keyword evidence="2" id="KW-0472">Membrane</keyword>
<evidence type="ECO:0000256" key="1">
    <source>
        <dbReference type="SAM" id="MobiDB-lite"/>
    </source>
</evidence>
<accession>A0ABD3VWQ3</accession>
<evidence type="ECO:0000256" key="2">
    <source>
        <dbReference type="SAM" id="Phobius"/>
    </source>
</evidence>
<feature type="compositionally biased region" description="Polar residues" evidence="1">
    <location>
        <begin position="29"/>
        <end position="43"/>
    </location>
</feature>
<dbReference type="EMBL" id="JBJQND010000009">
    <property type="protein sequence ID" value="KAL3866039.1"/>
    <property type="molecule type" value="Genomic_DNA"/>
</dbReference>
<feature type="compositionally biased region" description="Low complexity" evidence="1">
    <location>
        <begin position="62"/>
        <end position="77"/>
    </location>
</feature>
<comment type="caution">
    <text evidence="3">The sequence shown here is derived from an EMBL/GenBank/DDBJ whole genome shotgun (WGS) entry which is preliminary data.</text>
</comment>
<feature type="transmembrane region" description="Helical" evidence="2">
    <location>
        <begin position="113"/>
        <end position="134"/>
    </location>
</feature>
<dbReference type="AlphaFoldDB" id="A0ABD3VWQ3"/>
<name>A0ABD3VWQ3_SINWO</name>
<sequence length="135" mass="14636">MASRVYMRRSHEKKRPSLQPDTFVPPNKSGATSVGSDSGSSLYFPTAGNERNRQPFPSDFLDSNGSDGSTPTSGGSDRFSSTGDSPDAPLVGLKNLKAMDTTTGRLINPRFRIFCFGLTAILLVVVFLSLYRLLL</sequence>
<evidence type="ECO:0000313" key="3">
    <source>
        <dbReference type="EMBL" id="KAL3866039.1"/>
    </source>
</evidence>
<keyword evidence="2" id="KW-0812">Transmembrane</keyword>
<organism evidence="3 4">
    <name type="scientific">Sinanodonta woodiana</name>
    <name type="common">Chinese pond mussel</name>
    <name type="synonym">Anodonta woodiana</name>
    <dbReference type="NCBI Taxonomy" id="1069815"/>
    <lineage>
        <taxon>Eukaryota</taxon>
        <taxon>Metazoa</taxon>
        <taxon>Spiralia</taxon>
        <taxon>Lophotrochozoa</taxon>
        <taxon>Mollusca</taxon>
        <taxon>Bivalvia</taxon>
        <taxon>Autobranchia</taxon>
        <taxon>Heteroconchia</taxon>
        <taxon>Palaeoheterodonta</taxon>
        <taxon>Unionida</taxon>
        <taxon>Unionoidea</taxon>
        <taxon>Unionidae</taxon>
        <taxon>Unioninae</taxon>
        <taxon>Sinanodonta</taxon>
    </lineage>
</organism>
<feature type="region of interest" description="Disordered" evidence="1">
    <location>
        <begin position="1"/>
        <end position="91"/>
    </location>
</feature>
<keyword evidence="4" id="KW-1185">Reference proteome</keyword>
<feature type="compositionally biased region" description="Basic residues" evidence="1">
    <location>
        <begin position="1"/>
        <end position="16"/>
    </location>
</feature>
<keyword evidence="2" id="KW-1133">Transmembrane helix</keyword>
<proteinExistence type="predicted"/>
<reference evidence="3 4" key="1">
    <citation type="submission" date="2024-11" db="EMBL/GenBank/DDBJ databases">
        <title>Chromosome-level genome assembly of the freshwater bivalve Anodonta woodiana.</title>
        <authorList>
            <person name="Chen X."/>
        </authorList>
    </citation>
    <scope>NUCLEOTIDE SEQUENCE [LARGE SCALE GENOMIC DNA]</scope>
    <source>
        <strain evidence="3">MN2024</strain>
        <tissue evidence="3">Gills</tissue>
    </source>
</reference>
<protein>
    <submittedName>
        <fullName evidence="3">Uncharacterized protein</fullName>
    </submittedName>
</protein>